<accession>A0A8S5P6J5</accession>
<dbReference type="EMBL" id="BK015340">
    <property type="protein sequence ID" value="DAE02057.1"/>
    <property type="molecule type" value="Genomic_DNA"/>
</dbReference>
<proteinExistence type="predicted"/>
<protein>
    <submittedName>
        <fullName evidence="1">Major capsid protein</fullName>
    </submittedName>
</protein>
<name>A0A8S5P6J5_9CAUD</name>
<reference evidence="1" key="1">
    <citation type="journal article" date="2021" name="Proc. Natl. Acad. Sci. U.S.A.">
        <title>A Catalog of Tens of Thousands of Viruses from Human Metagenomes Reveals Hidden Associations with Chronic Diseases.</title>
        <authorList>
            <person name="Tisza M.J."/>
            <person name="Buck C.B."/>
        </authorList>
    </citation>
    <scope>NUCLEOTIDE SEQUENCE</scope>
    <source>
        <strain evidence="1">Ct1Eo1</strain>
    </source>
</reference>
<evidence type="ECO:0000313" key="1">
    <source>
        <dbReference type="EMBL" id="DAE02057.1"/>
    </source>
</evidence>
<organism evidence="1">
    <name type="scientific">Siphoviridae sp. ct1Eo1</name>
    <dbReference type="NCBI Taxonomy" id="2825307"/>
    <lineage>
        <taxon>Viruses</taxon>
        <taxon>Duplodnaviria</taxon>
        <taxon>Heunggongvirae</taxon>
        <taxon>Uroviricota</taxon>
        <taxon>Caudoviricetes</taxon>
    </lineage>
</organism>
<sequence>MPTTIDAKLNDDIIVTSGMEAYKASLAALNLFSTDYSKEAVSKGAALQVPLIGSVGTSNIENDYETETGSMSAITVTMSGYAKSTVGLTDRQFLESSSASLQKFAAQMGNAVASAVITGVFANITKTNFPTALAPVAGMSVMDLLIMAREKFGSLKVPKTNRTYFPSASAYTALAKDSSVQVASAMAYGGTEYIRDGVIPRLLGFNLFESTILPSSSAAPNGFIVHPSALAVATRAVTPSEPKAYMESRTVTDADTGLTMSYRRHYDTGTGKHFMTFECIYGSAVGIKEGLILMPAIPSAS</sequence>